<protein>
    <recommendedName>
        <fullName evidence="3">Glycosyl hydrolase</fullName>
    </recommendedName>
</protein>
<evidence type="ECO:0008006" key="3">
    <source>
        <dbReference type="Google" id="ProtNLM"/>
    </source>
</evidence>
<dbReference type="Gene3D" id="3.20.20.80">
    <property type="entry name" value="Glycosidases"/>
    <property type="match status" value="2"/>
</dbReference>
<dbReference type="eggNOG" id="COG3934">
    <property type="taxonomic scope" value="Bacteria"/>
</dbReference>
<dbReference type="SUPFAM" id="SSF51445">
    <property type="entry name" value="(Trans)glycosidases"/>
    <property type="match status" value="1"/>
</dbReference>
<gene>
    <name evidence="1" type="ORF">BF93_12845</name>
</gene>
<dbReference type="HOGENOM" id="CLU_059722_0_0_11"/>
<dbReference type="Proteomes" id="UP000023067">
    <property type="component" value="Unassembled WGS sequence"/>
</dbReference>
<sequence>MGANYTPRIGWFHSWADLDPALVDEDMAQIAQLGLDHVRIFPLWPLLQPNRTLISSRAVQDVLTVVDIAGRHGLAVSVDLLQGHLSSYDFLPAWVSTWHRRNLFTDPLVLAAQQQLARVLGTELADRPHVSGMTLGNEIGQFAVSYHPDRHDTSDEQATAWTRDLLAVVDEVLPGRRNHHSFDDCLWFKDDHPFTPADAVLLGASTTVHSWVFTGAGQALGEGHPGLALFGRYLTEVASAWNRALGQADRKVWLQEIGAPVPWVAPQDAAEFADASVRTALGNPDVEAVTWWCSHDVHRDLADFPEVEYSLGLFDAEGRLKPIGEAYGAIARELRDGASAGAGADASPAASTAAPVVLEGMDRAGSDRSRLSPKGDIFRTWAEAALDGEVSPLEIRF</sequence>
<organism evidence="1 2">
    <name type="scientific">Brachybacterium phenoliresistens</name>
    <dbReference type="NCBI Taxonomy" id="396014"/>
    <lineage>
        <taxon>Bacteria</taxon>
        <taxon>Bacillati</taxon>
        <taxon>Actinomycetota</taxon>
        <taxon>Actinomycetes</taxon>
        <taxon>Micrococcales</taxon>
        <taxon>Dermabacteraceae</taxon>
        <taxon>Brachybacterium</taxon>
    </lineage>
</organism>
<name>Z9JPB2_9MICO</name>
<keyword evidence="2" id="KW-1185">Reference proteome</keyword>
<dbReference type="InterPro" id="IPR017853">
    <property type="entry name" value="GH"/>
</dbReference>
<accession>Z9JPB2</accession>
<evidence type="ECO:0000313" key="1">
    <source>
        <dbReference type="EMBL" id="EWS79572.1"/>
    </source>
</evidence>
<comment type="caution">
    <text evidence="1">The sequence shown here is derived from an EMBL/GenBank/DDBJ whole genome shotgun (WGS) entry which is preliminary data.</text>
</comment>
<dbReference type="STRING" id="396014.BF93_12845"/>
<dbReference type="EMBL" id="JDYK01000031">
    <property type="protein sequence ID" value="EWS79572.1"/>
    <property type="molecule type" value="Genomic_DNA"/>
</dbReference>
<evidence type="ECO:0000313" key="2">
    <source>
        <dbReference type="Proteomes" id="UP000023067"/>
    </source>
</evidence>
<reference evidence="1 2" key="1">
    <citation type="submission" date="2014-02" db="EMBL/GenBank/DDBJ databases">
        <title>Genome sequence of Brachybacterium phenoliresistens strain W13A50.</title>
        <authorList>
            <person name="Wang X."/>
        </authorList>
    </citation>
    <scope>NUCLEOTIDE SEQUENCE [LARGE SCALE GENOMIC DNA]</scope>
    <source>
        <strain evidence="1 2">W13A50</strain>
    </source>
</reference>
<dbReference type="PATRIC" id="fig|396014.3.peg.3610"/>
<proteinExistence type="predicted"/>
<dbReference type="AlphaFoldDB" id="Z9JPB2"/>